<dbReference type="STRING" id="241244.ATY39_02585"/>
<keyword evidence="1" id="KW-0175">Coiled coil</keyword>
<reference evidence="3 4" key="1">
    <citation type="journal article" date="2016" name="Genome Announc.">
        <title>Whole-Genome Sequence of Rummeliibacillus stabekisii Strain PP9 Isolated from Antarctic Soil.</title>
        <authorList>
            <person name="da Mota F.F."/>
            <person name="Vollu R.E."/>
            <person name="Jurelevicius D."/>
            <person name="Seldin L."/>
        </authorList>
    </citation>
    <scope>NUCLEOTIDE SEQUENCE [LARGE SCALE GENOMIC DNA]</scope>
    <source>
        <strain evidence="3 4">PP9</strain>
    </source>
</reference>
<dbReference type="SMART" id="SM01040">
    <property type="entry name" value="Bro-N"/>
    <property type="match status" value="1"/>
</dbReference>
<evidence type="ECO:0000259" key="2">
    <source>
        <dbReference type="PROSITE" id="PS51750"/>
    </source>
</evidence>
<reference evidence="4" key="2">
    <citation type="submission" date="2016-03" db="EMBL/GenBank/DDBJ databases">
        <authorList>
            <person name="Ploux O."/>
        </authorList>
    </citation>
    <scope>NUCLEOTIDE SEQUENCE [LARGE SCALE GENOMIC DNA]</scope>
    <source>
        <strain evidence="4">PP9</strain>
    </source>
</reference>
<dbReference type="InterPro" id="IPR018878">
    <property type="entry name" value="ORF6C_dom"/>
</dbReference>
<organism evidence="3 4">
    <name type="scientific">Rummeliibacillus stabekisii</name>
    <dbReference type="NCBI Taxonomy" id="241244"/>
    <lineage>
        <taxon>Bacteria</taxon>
        <taxon>Bacillati</taxon>
        <taxon>Bacillota</taxon>
        <taxon>Bacilli</taxon>
        <taxon>Bacillales</taxon>
        <taxon>Caryophanaceae</taxon>
        <taxon>Rummeliibacillus</taxon>
    </lineage>
</organism>
<evidence type="ECO:0000313" key="4">
    <source>
        <dbReference type="Proteomes" id="UP000076021"/>
    </source>
</evidence>
<gene>
    <name evidence="3" type="ORF">ATY39_02585</name>
</gene>
<keyword evidence="4" id="KW-1185">Reference proteome</keyword>
<dbReference type="Pfam" id="PF02498">
    <property type="entry name" value="Bro-N"/>
    <property type="match status" value="1"/>
</dbReference>
<dbReference type="Pfam" id="PF10552">
    <property type="entry name" value="ORF6C"/>
    <property type="match status" value="1"/>
</dbReference>
<dbReference type="KEGG" id="rst:ATY39_02585"/>
<dbReference type="AlphaFoldDB" id="A0A143H9J3"/>
<dbReference type="EMBL" id="CP014806">
    <property type="protein sequence ID" value="AMW98413.1"/>
    <property type="molecule type" value="Genomic_DNA"/>
</dbReference>
<proteinExistence type="predicted"/>
<evidence type="ECO:0000313" key="3">
    <source>
        <dbReference type="EMBL" id="AMW98413.1"/>
    </source>
</evidence>
<dbReference type="OrthoDB" id="9812611at2"/>
<name>A0A143H9J3_9BACL</name>
<accession>A0A143H9J3</accession>
<feature type="coiled-coil region" evidence="1">
    <location>
        <begin position="112"/>
        <end position="139"/>
    </location>
</feature>
<sequence>MNEMQLFNFDNQDIRVLEKDGEPWFVGNEIAQILGYSNYRNAVQNHVEPEDKLSTQIEYAGQNRNMTLINESGMYSLVLSSKLESAKRFKRWVTSEVLPQIRKTGVYTSNSMELALQAALDHERKINAIEEDVDYLKNNMRIDSLQQLEIQQTAKQSIAHALGGKESVAYKEISKKAFVAFWNEFKQYFKVPRYGDLPKMKMDEAIRFIELWRPSTTLQMEIDNCNRQMEFN</sequence>
<protein>
    <recommendedName>
        <fullName evidence="2">Bro-N domain-containing protein</fullName>
    </recommendedName>
</protein>
<dbReference type="PROSITE" id="PS51750">
    <property type="entry name" value="BRO_N"/>
    <property type="match status" value="1"/>
</dbReference>
<evidence type="ECO:0000256" key="1">
    <source>
        <dbReference type="SAM" id="Coils"/>
    </source>
</evidence>
<dbReference type="PANTHER" id="PTHR36180:SF2">
    <property type="entry name" value="BRO FAMILY PROTEIN"/>
    <property type="match status" value="1"/>
</dbReference>
<feature type="domain" description="Bro-N" evidence="2">
    <location>
        <begin position="1"/>
        <end position="105"/>
    </location>
</feature>
<dbReference type="RefSeq" id="WP_066785397.1">
    <property type="nucleotide sequence ID" value="NZ_CP014806.1"/>
</dbReference>
<dbReference type="PANTHER" id="PTHR36180">
    <property type="entry name" value="DNA-BINDING PROTEIN-RELATED-RELATED"/>
    <property type="match status" value="1"/>
</dbReference>
<dbReference type="InterPro" id="IPR003497">
    <property type="entry name" value="BRO_N_domain"/>
</dbReference>
<dbReference type="Proteomes" id="UP000076021">
    <property type="component" value="Chromosome"/>
</dbReference>